<comment type="caution">
    <text evidence="11">The sequence shown here is derived from an EMBL/GenBank/DDBJ whole genome shotgun (WGS) entry which is preliminary data.</text>
</comment>
<evidence type="ECO:0000256" key="3">
    <source>
        <dbReference type="ARBA" id="ARBA00022490"/>
    </source>
</evidence>
<dbReference type="PANTHER" id="PTHR23355">
    <property type="entry name" value="RIBONUCLEASE"/>
    <property type="match status" value="1"/>
</dbReference>
<dbReference type="Pfam" id="PF00773">
    <property type="entry name" value="RNB"/>
    <property type="match status" value="1"/>
</dbReference>
<dbReference type="HAMAP" id="MF_01895">
    <property type="entry name" value="RNase_R"/>
    <property type="match status" value="1"/>
</dbReference>
<evidence type="ECO:0000256" key="1">
    <source>
        <dbReference type="ARBA" id="ARBA00001849"/>
    </source>
</evidence>
<dbReference type="CDD" id="cd04471">
    <property type="entry name" value="S1_RNase_R"/>
    <property type="match status" value="1"/>
</dbReference>
<evidence type="ECO:0000259" key="10">
    <source>
        <dbReference type="PROSITE" id="PS50126"/>
    </source>
</evidence>
<dbReference type="PROSITE" id="PS50126">
    <property type="entry name" value="S1"/>
    <property type="match status" value="1"/>
</dbReference>
<keyword evidence="12" id="KW-1185">Reference proteome</keyword>
<dbReference type="InterPro" id="IPR004476">
    <property type="entry name" value="RNase_II/RNase_R"/>
</dbReference>
<dbReference type="GO" id="GO:0006402">
    <property type="term" value="P:mRNA catabolic process"/>
    <property type="evidence" value="ECO:0007669"/>
    <property type="project" value="TreeGrafter"/>
</dbReference>
<comment type="catalytic activity">
    <reaction evidence="1 8">
        <text>Exonucleolytic cleavage in the 3'- to 5'-direction to yield nucleoside 5'-phosphates.</text>
        <dbReference type="EC" id="3.1.13.1"/>
    </reaction>
</comment>
<dbReference type="OrthoDB" id="9764149at2"/>
<dbReference type="InterPro" id="IPR040476">
    <property type="entry name" value="CSD2"/>
</dbReference>
<keyword evidence="5 8" id="KW-0378">Hydrolase</keyword>
<feature type="domain" description="S1 motif" evidence="10">
    <location>
        <begin position="643"/>
        <end position="724"/>
    </location>
</feature>
<evidence type="ECO:0000313" key="12">
    <source>
        <dbReference type="Proteomes" id="UP000245539"/>
    </source>
</evidence>
<reference evidence="11 12" key="1">
    <citation type="submission" date="2018-05" db="EMBL/GenBank/DDBJ databases">
        <title>Leucothrix arctica sp. nov., isolated from Arctic seawater.</title>
        <authorList>
            <person name="Choi A."/>
            <person name="Baek K."/>
        </authorList>
    </citation>
    <scope>NUCLEOTIDE SEQUENCE [LARGE SCALE GENOMIC DNA]</scope>
    <source>
        <strain evidence="11 12">JCM 18388</strain>
    </source>
</reference>
<evidence type="ECO:0000256" key="4">
    <source>
        <dbReference type="ARBA" id="ARBA00022722"/>
    </source>
</evidence>
<dbReference type="SMART" id="SM00955">
    <property type="entry name" value="RNB"/>
    <property type="match status" value="1"/>
</dbReference>
<dbReference type="Pfam" id="PF17876">
    <property type="entry name" value="CSD2"/>
    <property type="match status" value="1"/>
</dbReference>
<dbReference type="EMBL" id="QGKM01000018">
    <property type="protein sequence ID" value="PWQ98164.1"/>
    <property type="molecule type" value="Genomic_DNA"/>
</dbReference>
<dbReference type="SMART" id="SM00316">
    <property type="entry name" value="S1"/>
    <property type="match status" value="1"/>
</dbReference>
<dbReference type="InterPro" id="IPR022966">
    <property type="entry name" value="RNase_II/R_CS"/>
</dbReference>
<name>A0A317CHY1_9GAMM</name>
<protein>
    <recommendedName>
        <fullName evidence="8">Ribonuclease R</fullName>
        <shortName evidence="8">RNase R</shortName>
        <ecNumber evidence="8">3.1.13.1</ecNumber>
    </recommendedName>
</protein>
<dbReference type="InterPro" id="IPR012340">
    <property type="entry name" value="NA-bd_OB-fold"/>
</dbReference>
<dbReference type="Pfam" id="PF00575">
    <property type="entry name" value="S1"/>
    <property type="match status" value="1"/>
</dbReference>
<feature type="region of interest" description="Disordered" evidence="9">
    <location>
        <begin position="721"/>
        <end position="765"/>
    </location>
</feature>
<dbReference type="AlphaFoldDB" id="A0A317CHY1"/>
<dbReference type="InterPro" id="IPR003029">
    <property type="entry name" value="S1_domain"/>
</dbReference>
<keyword evidence="7 8" id="KW-0694">RNA-binding</keyword>
<gene>
    <name evidence="8 11" type="primary">rnr</name>
    <name evidence="11" type="ORF">DKW60_08615</name>
</gene>
<keyword evidence="6 8" id="KW-0269">Exonuclease</keyword>
<keyword evidence="3 8" id="KW-0963">Cytoplasm</keyword>
<dbReference type="GO" id="GO:0003723">
    <property type="term" value="F:RNA binding"/>
    <property type="evidence" value="ECO:0007669"/>
    <property type="project" value="UniProtKB-UniRule"/>
</dbReference>
<dbReference type="Gene3D" id="2.40.50.140">
    <property type="entry name" value="Nucleic acid-binding proteins"/>
    <property type="match status" value="3"/>
</dbReference>
<dbReference type="InterPro" id="IPR011129">
    <property type="entry name" value="CSD"/>
</dbReference>
<evidence type="ECO:0000256" key="8">
    <source>
        <dbReference type="HAMAP-Rule" id="MF_01895"/>
    </source>
</evidence>
<dbReference type="EC" id="3.1.13.1" evidence="8"/>
<dbReference type="GO" id="GO:0008859">
    <property type="term" value="F:exoribonuclease II activity"/>
    <property type="evidence" value="ECO:0007669"/>
    <property type="project" value="UniProtKB-UniRule"/>
</dbReference>
<dbReference type="NCBIfam" id="TIGR00358">
    <property type="entry name" value="3_prime_RNase"/>
    <property type="match status" value="1"/>
</dbReference>
<dbReference type="Proteomes" id="UP000245539">
    <property type="component" value="Unassembled WGS sequence"/>
</dbReference>
<dbReference type="NCBIfam" id="TIGR02063">
    <property type="entry name" value="RNase_R"/>
    <property type="match status" value="1"/>
</dbReference>
<dbReference type="Pfam" id="PF08461">
    <property type="entry name" value="WHD_RNase_R"/>
    <property type="match status" value="1"/>
</dbReference>
<dbReference type="RefSeq" id="WP_109837252.1">
    <property type="nucleotide sequence ID" value="NZ_QGKM01000018.1"/>
</dbReference>
<evidence type="ECO:0000256" key="7">
    <source>
        <dbReference type="ARBA" id="ARBA00022884"/>
    </source>
</evidence>
<comment type="function">
    <text evidence="8">3'-5' exoribonuclease that releases 5'-nucleoside monophosphates and is involved in maturation of structured RNAs.</text>
</comment>
<comment type="similarity">
    <text evidence="8">Belongs to the RNR ribonuclease family. RNase R subfamily.</text>
</comment>
<dbReference type="InterPro" id="IPR013223">
    <property type="entry name" value="RNase_B_OB_dom"/>
</dbReference>
<dbReference type="InterPro" id="IPR001900">
    <property type="entry name" value="RNase_II/R"/>
</dbReference>
<dbReference type="InterPro" id="IPR011805">
    <property type="entry name" value="RNase_R"/>
</dbReference>
<dbReference type="SUPFAM" id="SSF50249">
    <property type="entry name" value="Nucleic acid-binding proteins"/>
    <property type="match status" value="4"/>
</dbReference>
<dbReference type="GO" id="GO:0005829">
    <property type="term" value="C:cytosol"/>
    <property type="evidence" value="ECO:0007669"/>
    <property type="project" value="UniProtKB-ARBA"/>
</dbReference>
<organism evidence="11 12">
    <name type="scientific">Leucothrix pacifica</name>
    <dbReference type="NCBI Taxonomy" id="1247513"/>
    <lineage>
        <taxon>Bacteria</taxon>
        <taxon>Pseudomonadati</taxon>
        <taxon>Pseudomonadota</taxon>
        <taxon>Gammaproteobacteria</taxon>
        <taxon>Thiotrichales</taxon>
        <taxon>Thiotrichaceae</taxon>
        <taxon>Leucothrix</taxon>
    </lineage>
</organism>
<proteinExistence type="inferred from homology"/>
<evidence type="ECO:0000256" key="5">
    <source>
        <dbReference type="ARBA" id="ARBA00022801"/>
    </source>
</evidence>
<dbReference type="Pfam" id="PF08206">
    <property type="entry name" value="OB_RNB"/>
    <property type="match status" value="1"/>
</dbReference>
<evidence type="ECO:0000256" key="6">
    <source>
        <dbReference type="ARBA" id="ARBA00022839"/>
    </source>
</evidence>
<dbReference type="InterPro" id="IPR050180">
    <property type="entry name" value="RNR_Ribonuclease"/>
</dbReference>
<evidence type="ECO:0000256" key="9">
    <source>
        <dbReference type="SAM" id="MobiDB-lite"/>
    </source>
</evidence>
<dbReference type="SMART" id="SM00357">
    <property type="entry name" value="CSP"/>
    <property type="match status" value="2"/>
</dbReference>
<accession>A0A317CHY1</accession>
<dbReference type="InterPro" id="IPR013668">
    <property type="entry name" value="RNase_R_HTH_12"/>
</dbReference>
<keyword evidence="4 8" id="KW-0540">Nuclease</keyword>
<dbReference type="PANTHER" id="PTHR23355:SF9">
    <property type="entry name" value="DIS3-LIKE EXONUCLEASE 2"/>
    <property type="match status" value="1"/>
</dbReference>
<sequence length="765" mass="85813">MKYKDPHKAREAENYERPIASRELILKVLTDSSAPLGFADLADQLDIEDPDQRDALKYRLRAMERDGQIIFNRRKQYLPVSKADLISGRVSGHPDGFGFLIPDDGSDDLFLHAKQMRKLMHGDKALCSVTGVDKKGRREGAVIEVLEHNTEQVVGRYFVRGGIGFVEPDNKRITSDVLIPPGNNGKAKHGQIVSAAIIEHPTNRQQAIGKVVEILGEHMAPGMEIDIALRSHDLPHEWNDEIRQETLKLGDEATEADKQGRVDYRNIPLVTIDGEDSRDFDDAVYVERKGDNWKLVVAIADVSHYVPVGSALDQEAWNRGTSVYFPAQVIPMLPEEISNGLCSLNPSVDRLCMVCEAIIDEDGDILSYEFKEGVMHSAARLTYTKVAAMLVDKDPELRTEYEELLPHLEELYALYKALRRARDVRGSIDFETTETKIEFGKDRKIQSIKPTERNDAHKVIEECMIAANVCAARYLKKHRIPALHRVHPQPDIESLEKVREFLSGIGLSLGGGVEPEPKDYAKLLASVQGRADADLIQTVLLRSLSRAMYSPVSTEKPEAARHFGLAQKDYAHFTSPIRRYPDLLVHRAIRHLIRGGSAADYTYSPVDMAEMGEHCSMTERRADDATRDVMAWLKAEYMMDKVGEVFGGFITAVTGFGLFVELTDIYVEGLVHVTSLKSDYYRFDPMLHRLTGESSGRSFRLGDPITVQVARVDLDERKIDFTLPGADGSKGEKPPKKSKSKKSKSDGKRTKSDGKKPPKRKKRKS</sequence>
<evidence type="ECO:0000313" key="11">
    <source>
        <dbReference type="EMBL" id="PWQ98164.1"/>
    </source>
</evidence>
<comment type="subcellular location">
    <subcellularLocation>
        <location evidence="2 8">Cytoplasm</location>
    </subcellularLocation>
</comment>
<dbReference type="PROSITE" id="PS01175">
    <property type="entry name" value="RIBONUCLEASE_II"/>
    <property type="match status" value="1"/>
</dbReference>
<evidence type="ECO:0000256" key="2">
    <source>
        <dbReference type="ARBA" id="ARBA00004496"/>
    </source>
</evidence>
<feature type="compositionally biased region" description="Basic and acidic residues" evidence="9">
    <location>
        <begin position="743"/>
        <end position="756"/>
    </location>
</feature>